<keyword evidence="2" id="KW-1185">Reference proteome</keyword>
<dbReference type="EMBL" id="JARBHB010000013">
    <property type="protein sequence ID" value="KAJ8870604.1"/>
    <property type="molecule type" value="Genomic_DNA"/>
</dbReference>
<dbReference type="Proteomes" id="UP001159363">
    <property type="component" value="Chromosome 12"/>
</dbReference>
<sequence length="444" mass="51086">MNHYQEQLLLDNNQRLQAHQYLQALQQHQTQDCPTIHQGTRKMMKKASHYSSTSKKETDLGEKVSVIGVLVKKSTSGNTNFFTISFTFLHFSDDNTVERSDCLFKLRPNLNHFRIVFKHHLYPFENICIKKKQYIPAKQSHFGFKKFLVCNVQTNYILDLCRLLRKCHRFYETQSWHLWRCHDNSSRTLFAERAHIIFLAFNACHTVRHNRKVMPKMAEKLQKGQLTFKSVSGLMLAMKWCDRRDVYMLSTFHSADKQDTSKKDYKAYETFGCDRLQQINGKSGRKHVERKLMKTDIAVGQGFVVLVSDMSLLHCDEDFTYWLLYRLWRVAWRHGTKSGLGLAVLRTAGLSTHTHLPAGTVAQGSSWLKLRPSPWTVVVVRRLVELVGIGGGLLALAVLKHVLAVPKVLEVPQRSGVAGPAVLWGDWEVRRLQSSDGLNSFLEG</sequence>
<gene>
    <name evidence="1" type="ORF">PR048_029627</name>
</gene>
<accession>A0ABQ9GDW7</accession>
<comment type="caution">
    <text evidence="1">The sequence shown here is derived from an EMBL/GenBank/DDBJ whole genome shotgun (WGS) entry which is preliminary data.</text>
</comment>
<evidence type="ECO:0000313" key="2">
    <source>
        <dbReference type="Proteomes" id="UP001159363"/>
    </source>
</evidence>
<organism evidence="1 2">
    <name type="scientific">Dryococelus australis</name>
    <dbReference type="NCBI Taxonomy" id="614101"/>
    <lineage>
        <taxon>Eukaryota</taxon>
        <taxon>Metazoa</taxon>
        <taxon>Ecdysozoa</taxon>
        <taxon>Arthropoda</taxon>
        <taxon>Hexapoda</taxon>
        <taxon>Insecta</taxon>
        <taxon>Pterygota</taxon>
        <taxon>Neoptera</taxon>
        <taxon>Polyneoptera</taxon>
        <taxon>Phasmatodea</taxon>
        <taxon>Verophasmatodea</taxon>
        <taxon>Anareolatae</taxon>
        <taxon>Phasmatidae</taxon>
        <taxon>Eurycanthinae</taxon>
        <taxon>Dryococelus</taxon>
    </lineage>
</organism>
<evidence type="ECO:0000313" key="1">
    <source>
        <dbReference type="EMBL" id="KAJ8870604.1"/>
    </source>
</evidence>
<dbReference type="PANTHER" id="PTHR46599">
    <property type="entry name" value="PIGGYBAC TRANSPOSABLE ELEMENT-DERIVED PROTEIN 4"/>
    <property type="match status" value="1"/>
</dbReference>
<name>A0ABQ9GDW7_9NEOP</name>
<reference evidence="1 2" key="1">
    <citation type="submission" date="2023-02" db="EMBL/GenBank/DDBJ databases">
        <title>LHISI_Scaffold_Assembly.</title>
        <authorList>
            <person name="Stuart O.P."/>
            <person name="Cleave R."/>
            <person name="Magrath M.J.L."/>
            <person name="Mikheyev A.S."/>
        </authorList>
    </citation>
    <scope>NUCLEOTIDE SEQUENCE [LARGE SCALE GENOMIC DNA]</scope>
    <source>
        <strain evidence="1">Daus_M_001</strain>
        <tissue evidence="1">Leg muscle</tissue>
    </source>
</reference>
<protein>
    <submittedName>
        <fullName evidence="1">Uncharacterized protein</fullName>
    </submittedName>
</protein>
<dbReference type="PANTHER" id="PTHR46599:SF3">
    <property type="entry name" value="PIGGYBAC TRANSPOSABLE ELEMENT-DERIVED PROTEIN 4"/>
    <property type="match status" value="1"/>
</dbReference>
<proteinExistence type="predicted"/>